<proteinExistence type="predicted"/>
<dbReference type="Proteomes" id="UP001221898">
    <property type="component" value="Unassembled WGS sequence"/>
</dbReference>
<protein>
    <submittedName>
        <fullName evidence="1">Uncharacterized protein</fullName>
    </submittedName>
</protein>
<name>A0AAD7WI72_9TELE</name>
<gene>
    <name evidence="1" type="ORF">AAFF_G00434270</name>
</gene>
<dbReference type="AlphaFoldDB" id="A0AAD7WI72"/>
<organism evidence="1 2">
    <name type="scientific">Aldrovandia affinis</name>
    <dbReference type="NCBI Taxonomy" id="143900"/>
    <lineage>
        <taxon>Eukaryota</taxon>
        <taxon>Metazoa</taxon>
        <taxon>Chordata</taxon>
        <taxon>Craniata</taxon>
        <taxon>Vertebrata</taxon>
        <taxon>Euteleostomi</taxon>
        <taxon>Actinopterygii</taxon>
        <taxon>Neopterygii</taxon>
        <taxon>Teleostei</taxon>
        <taxon>Notacanthiformes</taxon>
        <taxon>Halosauridae</taxon>
        <taxon>Aldrovandia</taxon>
    </lineage>
</organism>
<dbReference type="EMBL" id="JAINUG010000095">
    <property type="protein sequence ID" value="KAJ8397738.1"/>
    <property type="molecule type" value="Genomic_DNA"/>
</dbReference>
<comment type="caution">
    <text evidence="1">The sequence shown here is derived from an EMBL/GenBank/DDBJ whole genome shotgun (WGS) entry which is preliminary data.</text>
</comment>
<keyword evidence="2" id="KW-1185">Reference proteome</keyword>
<evidence type="ECO:0000313" key="1">
    <source>
        <dbReference type="EMBL" id="KAJ8397738.1"/>
    </source>
</evidence>
<evidence type="ECO:0000313" key="2">
    <source>
        <dbReference type="Proteomes" id="UP001221898"/>
    </source>
</evidence>
<accession>A0AAD7WI72</accession>
<sequence length="105" mass="11369">MPILKSSTREFWNSAGFRRANLTKAEVAGNINAACRIVSCNGEDMAVVTRAFHPVPEQPSSQPCLGQQEVGHHPGRVAGVRVQELTGHHGQMALTGHRHTAHRVA</sequence>
<reference evidence="1" key="1">
    <citation type="journal article" date="2023" name="Science">
        <title>Genome structures resolve the early diversification of teleost fishes.</title>
        <authorList>
            <person name="Parey E."/>
            <person name="Louis A."/>
            <person name="Montfort J."/>
            <person name="Bouchez O."/>
            <person name="Roques C."/>
            <person name="Iampietro C."/>
            <person name="Lluch J."/>
            <person name="Castinel A."/>
            <person name="Donnadieu C."/>
            <person name="Desvignes T."/>
            <person name="Floi Bucao C."/>
            <person name="Jouanno E."/>
            <person name="Wen M."/>
            <person name="Mejri S."/>
            <person name="Dirks R."/>
            <person name="Jansen H."/>
            <person name="Henkel C."/>
            <person name="Chen W.J."/>
            <person name="Zahm M."/>
            <person name="Cabau C."/>
            <person name="Klopp C."/>
            <person name="Thompson A.W."/>
            <person name="Robinson-Rechavi M."/>
            <person name="Braasch I."/>
            <person name="Lecointre G."/>
            <person name="Bobe J."/>
            <person name="Postlethwait J.H."/>
            <person name="Berthelot C."/>
            <person name="Roest Crollius H."/>
            <person name="Guiguen Y."/>
        </authorList>
    </citation>
    <scope>NUCLEOTIDE SEQUENCE</scope>
    <source>
        <strain evidence="1">NC1722</strain>
    </source>
</reference>